<name>B0SMZ6_LEPBP</name>
<protein>
    <submittedName>
        <fullName evidence="1">Uncharacterized protein</fullName>
    </submittedName>
</protein>
<dbReference type="KEGG" id="lbi:LEPBI_I1060"/>
<dbReference type="HOGENOM" id="CLU_2233167_0_0_12"/>
<evidence type="ECO:0000313" key="1">
    <source>
        <dbReference type="EMBL" id="ABZ97183.1"/>
    </source>
</evidence>
<dbReference type="EMBL" id="CP000786">
    <property type="protein sequence ID" value="ABZ97183.1"/>
    <property type="molecule type" value="Genomic_DNA"/>
</dbReference>
<sequence length="105" mass="11860">MLGYFAKSERLRQADFLGIITYLGSAQFEYRAPTQVPQISESALADLATATLIFFRSNVWDDFSILCLDGSKPQGKVITPPFSTWMWASVTVSNRMSVYKFCPFD</sequence>
<reference evidence="1 2" key="1">
    <citation type="journal article" date="2008" name="PLoS ONE">
        <title>Genome sequence of the saprophyte Leptospira biflexa provides insights into the evolution of Leptospira and the pathogenesis of leptospirosis.</title>
        <authorList>
            <person name="Picardeau M."/>
            <person name="Bulach D.M."/>
            <person name="Bouchier C."/>
            <person name="Zuerner R.L."/>
            <person name="Zidane N."/>
            <person name="Wilson P.J."/>
            <person name="Creno S."/>
            <person name="Kuczek E.S."/>
            <person name="Bommezzadri S."/>
            <person name="Davis J.C."/>
            <person name="McGrath A."/>
            <person name="Johnson M.J."/>
            <person name="Boursaux-Eude C."/>
            <person name="Seemann T."/>
            <person name="Rouy Z."/>
            <person name="Coppel R.L."/>
            <person name="Rood J.I."/>
            <person name="Lajus A."/>
            <person name="Davies J.K."/>
            <person name="Medigue C."/>
            <person name="Adler B."/>
        </authorList>
    </citation>
    <scope>NUCLEOTIDE SEQUENCE [LARGE SCALE GENOMIC DNA]</scope>
    <source>
        <strain evidence="2">Patoc 1 / ATCC 23582 / Paris</strain>
    </source>
</reference>
<dbReference type="AlphaFoldDB" id="B0SMZ6"/>
<dbReference type="Proteomes" id="UP000001847">
    <property type="component" value="Chromosome I"/>
</dbReference>
<organism evidence="1 2">
    <name type="scientific">Leptospira biflexa serovar Patoc (strain Patoc 1 / ATCC 23582 / Paris)</name>
    <dbReference type="NCBI Taxonomy" id="456481"/>
    <lineage>
        <taxon>Bacteria</taxon>
        <taxon>Pseudomonadati</taxon>
        <taxon>Spirochaetota</taxon>
        <taxon>Spirochaetia</taxon>
        <taxon>Leptospirales</taxon>
        <taxon>Leptospiraceae</taxon>
        <taxon>Leptospira</taxon>
    </lineage>
</organism>
<accession>B0SMZ6</accession>
<proteinExistence type="predicted"/>
<gene>
    <name evidence="1" type="ordered locus">LEPBI_I1060</name>
</gene>
<evidence type="ECO:0000313" key="2">
    <source>
        <dbReference type="Proteomes" id="UP000001847"/>
    </source>
</evidence>
<keyword evidence="2" id="KW-1185">Reference proteome</keyword>